<evidence type="ECO:0000256" key="4">
    <source>
        <dbReference type="SAM" id="Phobius"/>
    </source>
</evidence>
<dbReference type="PANTHER" id="PTHR37042">
    <property type="entry name" value="OUTER MEMBRANE PROTEIN RV1973"/>
    <property type="match status" value="1"/>
</dbReference>
<keyword evidence="2 4" id="KW-0472">Membrane</keyword>
<comment type="caution">
    <text evidence="5">The sequence shown here is derived from an EMBL/GenBank/DDBJ whole genome shotgun (WGS) entry which is preliminary data.</text>
</comment>
<reference evidence="6" key="1">
    <citation type="submission" date="2023-07" db="EMBL/GenBank/DDBJ databases">
        <title>30 novel species of actinomycetes from the DSMZ collection.</title>
        <authorList>
            <person name="Nouioui I."/>
        </authorList>
    </citation>
    <scope>NUCLEOTIDE SEQUENCE [LARGE SCALE GENOMIC DNA]</scope>
    <source>
        <strain evidence="6">DSM 41982</strain>
    </source>
</reference>
<evidence type="ECO:0000256" key="2">
    <source>
        <dbReference type="ARBA" id="ARBA00023136"/>
    </source>
</evidence>
<organism evidence="5 6">
    <name type="scientific">Streptomyces evansiae</name>
    <dbReference type="NCBI Taxonomy" id="3075535"/>
    <lineage>
        <taxon>Bacteria</taxon>
        <taxon>Bacillati</taxon>
        <taxon>Actinomycetota</taxon>
        <taxon>Actinomycetes</taxon>
        <taxon>Kitasatosporales</taxon>
        <taxon>Streptomycetaceae</taxon>
        <taxon>Streptomyces</taxon>
    </lineage>
</organism>
<dbReference type="Proteomes" id="UP001183607">
    <property type="component" value="Unassembled WGS sequence"/>
</dbReference>
<keyword evidence="4" id="KW-0812">Transmembrane</keyword>
<protein>
    <recommendedName>
        <fullName evidence="7">Mce-associated membrane protein</fullName>
    </recommendedName>
</protein>
<evidence type="ECO:0000313" key="6">
    <source>
        <dbReference type="Proteomes" id="UP001183607"/>
    </source>
</evidence>
<comment type="subcellular location">
    <subcellularLocation>
        <location evidence="1">Membrane</location>
    </subcellularLocation>
</comment>
<dbReference type="PANTHER" id="PTHR37042:SF4">
    <property type="entry name" value="OUTER MEMBRANE PROTEIN RV1973"/>
    <property type="match status" value="1"/>
</dbReference>
<accession>A0ABD5E391</accession>
<evidence type="ECO:0008006" key="7">
    <source>
        <dbReference type="Google" id="ProtNLM"/>
    </source>
</evidence>
<sequence length="214" mass="22172">MSTEELVSGTEARRAQETASGTDGEGADATDATGAAERERPGGRARTRLVRRVLAGLGIALALAVCAAGTWSYARARTDDDLAYGRARDAALDEGRAAVATLSTLDASSRARAEAGVTRWKTVSAGPLRTELARVKPVKGASSRGVVTDAALTALDTHAGTARLIATLKVETTAPDAGKPTTDRKRLEAVLTRDSSGEWKVKGLSAVAVSEVTR</sequence>
<evidence type="ECO:0000256" key="3">
    <source>
        <dbReference type="SAM" id="MobiDB-lite"/>
    </source>
</evidence>
<dbReference type="EMBL" id="JAVRER010000007">
    <property type="protein sequence ID" value="MDT0415082.1"/>
    <property type="molecule type" value="Genomic_DNA"/>
</dbReference>
<feature type="compositionally biased region" description="Low complexity" evidence="3">
    <location>
        <begin position="18"/>
        <end position="35"/>
    </location>
</feature>
<proteinExistence type="predicted"/>
<keyword evidence="4" id="KW-1133">Transmembrane helix</keyword>
<feature type="transmembrane region" description="Helical" evidence="4">
    <location>
        <begin position="53"/>
        <end position="74"/>
    </location>
</feature>
<dbReference type="AlphaFoldDB" id="A0ABD5E391"/>
<evidence type="ECO:0000256" key="1">
    <source>
        <dbReference type="ARBA" id="ARBA00004370"/>
    </source>
</evidence>
<dbReference type="RefSeq" id="WP_311676747.1">
    <property type="nucleotide sequence ID" value="NZ_JAVRER010000007.1"/>
</dbReference>
<gene>
    <name evidence="5" type="ORF">RM574_06215</name>
</gene>
<name>A0ABD5E391_9ACTN</name>
<feature type="region of interest" description="Disordered" evidence="3">
    <location>
        <begin position="1"/>
        <end position="44"/>
    </location>
</feature>
<dbReference type="GO" id="GO:0016020">
    <property type="term" value="C:membrane"/>
    <property type="evidence" value="ECO:0007669"/>
    <property type="project" value="UniProtKB-SubCell"/>
</dbReference>
<evidence type="ECO:0000313" key="5">
    <source>
        <dbReference type="EMBL" id="MDT0415082.1"/>
    </source>
</evidence>